<dbReference type="InParanoid" id="A0A1X7URD3"/>
<accession>A0A1X7URD3</accession>
<dbReference type="AlphaFoldDB" id="A0A1X7URD3"/>
<reference evidence="1" key="1">
    <citation type="submission" date="2017-05" db="UniProtKB">
        <authorList>
            <consortium name="EnsemblMetazoa"/>
        </authorList>
    </citation>
    <scope>IDENTIFICATION</scope>
</reference>
<dbReference type="EnsemblMetazoa" id="Aqu2.1.30338_001">
    <property type="protein sequence ID" value="Aqu2.1.30338_001"/>
    <property type="gene ID" value="Aqu2.1.30338"/>
</dbReference>
<organism evidence="1">
    <name type="scientific">Amphimedon queenslandica</name>
    <name type="common">Sponge</name>
    <dbReference type="NCBI Taxonomy" id="400682"/>
    <lineage>
        <taxon>Eukaryota</taxon>
        <taxon>Metazoa</taxon>
        <taxon>Porifera</taxon>
        <taxon>Demospongiae</taxon>
        <taxon>Heteroscleromorpha</taxon>
        <taxon>Haplosclerida</taxon>
        <taxon>Niphatidae</taxon>
        <taxon>Amphimedon</taxon>
    </lineage>
</organism>
<name>A0A1X7URD3_AMPQE</name>
<evidence type="ECO:0000313" key="1">
    <source>
        <dbReference type="EnsemblMetazoa" id="Aqu2.1.30338_001"/>
    </source>
</evidence>
<protein>
    <submittedName>
        <fullName evidence="1">Uncharacterized protein</fullName>
    </submittedName>
</protein>
<proteinExistence type="predicted"/>
<sequence length="68" mass="7755">MWSGYLQDLSSVARLRYKDKVSKTGLKVDLYSIKNSEWEKSSELLPAISWSDVTVYMISTISQYTGEA</sequence>